<proteinExistence type="predicted"/>
<reference evidence="1 2" key="1">
    <citation type="submission" date="2017-07" db="EMBL/GenBank/DDBJ databases">
        <title>Draft sequence of Rhodococcus enclensis 23b-28.</title>
        <authorList>
            <person name="Besaury L."/>
            <person name="Sancelme M."/>
            <person name="Amato P."/>
            <person name="Lallement A."/>
            <person name="Delort A.-M."/>
        </authorList>
    </citation>
    <scope>NUCLEOTIDE SEQUENCE [LARGE SCALE GENOMIC DNA]</scope>
    <source>
        <strain evidence="1 2">23b-28</strain>
    </source>
</reference>
<sequence length="219" mass="24238">MTTQQPRQISRTDGSEILAASDIRARDVVRMKDADGNVTEPTVKAIKVIDKWSAELDLLDEAGKSLVTVYLRPETLVTVVRPREYLLRTSNPVVVDGTATLQPMLYAPDAVPFLFTEANRVELVNVAIALFQSDSDYDQQARINQDEMALLVGGSLVWDADHLRARVAGITTSEGGFLVFYVNDGPRNEERKVGEWPVDLNDAHAVARSAWHLFGLCSI</sequence>
<organism evidence="1 2">
    <name type="scientific">Rhodococcus qingshengii</name>
    <dbReference type="NCBI Taxonomy" id="334542"/>
    <lineage>
        <taxon>Bacteria</taxon>
        <taxon>Bacillati</taxon>
        <taxon>Actinomycetota</taxon>
        <taxon>Actinomycetes</taxon>
        <taxon>Mycobacteriales</taxon>
        <taxon>Nocardiaceae</taxon>
        <taxon>Rhodococcus</taxon>
        <taxon>Rhodococcus erythropolis group</taxon>
    </lineage>
</organism>
<protein>
    <submittedName>
        <fullName evidence="1">Uncharacterized protein</fullName>
    </submittedName>
</protein>
<gene>
    <name evidence="1" type="ORF">CHR55_27335</name>
</gene>
<accession>A0A2A5J4J7</accession>
<evidence type="ECO:0000313" key="2">
    <source>
        <dbReference type="Proteomes" id="UP000230886"/>
    </source>
</evidence>
<dbReference type="RefSeq" id="WP_099698532.1">
    <property type="nucleotide sequence ID" value="NZ_NOVD01000036.1"/>
</dbReference>
<comment type="caution">
    <text evidence="1">The sequence shown here is derived from an EMBL/GenBank/DDBJ whole genome shotgun (WGS) entry which is preliminary data.</text>
</comment>
<evidence type="ECO:0000313" key="1">
    <source>
        <dbReference type="EMBL" id="PCK24157.1"/>
    </source>
</evidence>
<name>A0A2A5J4J7_RHOSG</name>
<dbReference type="Proteomes" id="UP000230886">
    <property type="component" value="Unassembled WGS sequence"/>
</dbReference>
<dbReference type="EMBL" id="NOVD01000036">
    <property type="protein sequence ID" value="PCK24157.1"/>
    <property type="molecule type" value="Genomic_DNA"/>
</dbReference>
<dbReference type="AlphaFoldDB" id="A0A2A5J4J7"/>